<sequence>MDNTNKTPPPFASNLPTPTSFSVTVAKEDFKFNLAHFVAYPGFRERLHGHNYTLSITLLSPNPLLQSDGYVVDFGVVKKSVRAVCKSLNERVIIPTNSDVIKIYSTTENEAPHTRLECEDKTVFLFPTADCFMAPIVHSTVEEIALYMYGRIVEGIGDDYLKERNVREMVLKISEAPGQAAEMHLAVMPGFDRKAWEESGYNGRLKGGEGIMEWTRGCCERCGK</sequence>
<dbReference type="GO" id="GO:0006729">
    <property type="term" value="P:tetrahydrobiopterin biosynthetic process"/>
    <property type="evidence" value="ECO:0007669"/>
    <property type="project" value="UniProtKB-KW"/>
</dbReference>
<dbReference type="Gene3D" id="3.30.479.10">
    <property type="entry name" value="6-pyruvoyl tetrahydropterin synthase/QueD"/>
    <property type="match status" value="1"/>
</dbReference>
<keyword evidence="5" id="KW-0479">Metal-binding</keyword>
<comment type="cofactor">
    <cofactor evidence="1">
        <name>Zn(2+)</name>
        <dbReference type="ChEBI" id="CHEBI:29105"/>
    </cofactor>
</comment>
<dbReference type="Proteomes" id="UP001165065">
    <property type="component" value="Unassembled WGS sequence"/>
</dbReference>
<evidence type="ECO:0000256" key="6">
    <source>
        <dbReference type="ARBA" id="ARBA00022833"/>
    </source>
</evidence>
<evidence type="ECO:0000256" key="3">
    <source>
        <dbReference type="ARBA" id="ARBA00009164"/>
    </source>
</evidence>
<dbReference type="PANTHER" id="PTHR12589">
    <property type="entry name" value="PYRUVOYL TETRAHYDROBIOPTERIN SYNTHASE"/>
    <property type="match status" value="1"/>
</dbReference>
<dbReference type="EC" id="4.2.3.12" evidence="4"/>
<dbReference type="EMBL" id="BRYA01000603">
    <property type="protein sequence ID" value="GMI25139.1"/>
    <property type="molecule type" value="Genomic_DNA"/>
</dbReference>
<dbReference type="GO" id="GO:0046872">
    <property type="term" value="F:metal ion binding"/>
    <property type="evidence" value="ECO:0007669"/>
    <property type="project" value="UniProtKB-KW"/>
</dbReference>
<gene>
    <name evidence="9" type="ORF">TrCOL_g10800</name>
</gene>
<dbReference type="Pfam" id="PF01242">
    <property type="entry name" value="PTPS"/>
    <property type="match status" value="1"/>
</dbReference>
<name>A0A9W7FZG3_9STRA</name>
<organism evidence="9 10">
    <name type="scientific">Triparma columacea</name>
    <dbReference type="NCBI Taxonomy" id="722753"/>
    <lineage>
        <taxon>Eukaryota</taxon>
        <taxon>Sar</taxon>
        <taxon>Stramenopiles</taxon>
        <taxon>Ochrophyta</taxon>
        <taxon>Bolidophyceae</taxon>
        <taxon>Parmales</taxon>
        <taxon>Triparmaceae</taxon>
        <taxon>Triparma</taxon>
    </lineage>
</organism>
<dbReference type="PANTHER" id="PTHR12589:SF7">
    <property type="entry name" value="6-PYRUVOYL TETRAHYDROBIOPTERIN SYNTHASE"/>
    <property type="match status" value="1"/>
</dbReference>
<keyword evidence="6" id="KW-0862">Zinc</keyword>
<comment type="pathway">
    <text evidence="2">Cofactor biosynthesis; tetrahydrobiopterin biosynthesis; tetrahydrobiopterin from 7,8-dihydroneopterin triphosphate: step 1/3.</text>
</comment>
<keyword evidence="7" id="KW-0783">Tetrahydrobiopterin biosynthesis</keyword>
<evidence type="ECO:0000256" key="1">
    <source>
        <dbReference type="ARBA" id="ARBA00001947"/>
    </source>
</evidence>
<evidence type="ECO:0000313" key="9">
    <source>
        <dbReference type="EMBL" id="GMI25139.1"/>
    </source>
</evidence>
<evidence type="ECO:0000313" key="10">
    <source>
        <dbReference type="Proteomes" id="UP001165065"/>
    </source>
</evidence>
<evidence type="ECO:0000256" key="4">
    <source>
        <dbReference type="ARBA" id="ARBA00013100"/>
    </source>
</evidence>
<accession>A0A9W7FZG3</accession>
<dbReference type="SUPFAM" id="SSF55620">
    <property type="entry name" value="Tetrahydrobiopterin biosynthesis enzymes-like"/>
    <property type="match status" value="1"/>
</dbReference>
<reference evidence="10" key="1">
    <citation type="journal article" date="2023" name="Commun. Biol.">
        <title>Genome analysis of Parmales, the sister group of diatoms, reveals the evolutionary specialization of diatoms from phago-mixotrophs to photoautotrophs.</title>
        <authorList>
            <person name="Ban H."/>
            <person name="Sato S."/>
            <person name="Yoshikawa S."/>
            <person name="Yamada K."/>
            <person name="Nakamura Y."/>
            <person name="Ichinomiya M."/>
            <person name="Sato N."/>
            <person name="Blanc-Mathieu R."/>
            <person name="Endo H."/>
            <person name="Kuwata A."/>
            <person name="Ogata H."/>
        </authorList>
    </citation>
    <scope>NUCLEOTIDE SEQUENCE [LARGE SCALE GENOMIC DNA]</scope>
</reference>
<protein>
    <recommendedName>
        <fullName evidence="4">6-pyruvoyltetrahydropterin synthase</fullName>
        <ecNumber evidence="4">4.2.3.12</ecNumber>
    </recommendedName>
</protein>
<evidence type="ECO:0000256" key="8">
    <source>
        <dbReference type="ARBA" id="ARBA00023239"/>
    </source>
</evidence>
<comment type="caution">
    <text evidence="9">The sequence shown here is derived from an EMBL/GenBank/DDBJ whole genome shotgun (WGS) entry which is preliminary data.</text>
</comment>
<dbReference type="OrthoDB" id="14045at2759"/>
<keyword evidence="8" id="KW-0456">Lyase</keyword>
<evidence type="ECO:0000256" key="5">
    <source>
        <dbReference type="ARBA" id="ARBA00022723"/>
    </source>
</evidence>
<evidence type="ECO:0000256" key="7">
    <source>
        <dbReference type="ARBA" id="ARBA00023007"/>
    </source>
</evidence>
<dbReference type="AlphaFoldDB" id="A0A9W7FZG3"/>
<dbReference type="InterPro" id="IPR007115">
    <property type="entry name" value="6-PTP_synth/QueD"/>
</dbReference>
<dbReference type="GO" id="GO:0003874">
    <property type="term" value="F:6-pyruvoyltetrahydropterin synthase activity"/>
    <property type="evidence" value="ECO:0007669"/>
    <property type="project" value="UniProtKB-EC"/>
</dbReference>
<evidence type="ECO:0000256" key="2">
    <source>
        <dbReference type="ARBA" id="ARBA00005126"/>
    </source>
</evidence>
<keyword evidence="10" id="KW-1185">Reference proteome</keyword>
<proteinExistence type="inferred from homology"/>
<dbReference type="InterPro" id="IPR038418">
    <property type="entry name" value="6-PTP_synth/QueD_sf"/>
</dbReference>
<comment type="similarity">
    <text evidence="3">Belongs to the PTPS family.</text>
</comment>